<comment type="caution">
    <text evidence="1">The sequence shown here is derived from an EMBL/GenBank/DDBJ whole genome shotgun (WGS) entry which is preliminary data.</text>
</comment>
<organism evidence="1 2">
    <name type="scientific">Stentor coeruleus</name>
    <dbReference type="NCBI Taxonomy" id="5963"/>
    <lineage>
        <taxon>Eukaryota</taxon>
        <taxon>Sar</taxon>
        <taxon>Alveolata</taxon>
        <taxon>Ciliophora</taxon>
        <taxon>Postciliodesmatophora</taxon>
        <taxon>Heterotrichea</taxon>
        <taxon>Heterotrichida</taxon>
        <taxon>Stentoridae</taxon>
        <taxon>Stentor</taxon>
    </lineage>
</organism>
<gene>
    <name evidence="1" type="ORF">SteCoe_30963</name>
</gene>
<name>A0A1R2B2V2_9CILI</name>
<dbReference type="EMBL" id="MPUH01001037">
    <property type="protein sequence ID" value="OMJ70950.1"/>
    <property type="molecule type" value="Genomic_DNA"/>
</dbReference>
<sequence length="128" mass="15068">MHKRSLSFNSIESRRGLSPEPIRPIKKDFGLPSCRQVTSFKRPCSVFLGKNPICQQAENSMRNIDFIVDKCQSELKKIRKISIKIKRSTRKLMENRGVIERMINKPLFSIGLLIKEKPRFLNRYLKYQ</sequence>
<evidence type="ECO:0000313" key="2">
    <source>
        <dbReference type="Proteomes" id="UP000187209"/>
    </source>
</evidence>
<reference evidence="1 2" key="1">
    <citation type="submission" date="2016-11" db="EMBL/GenBank/DDBJ databases">
        <title>The macronuclear genome of Stentor coeruleus: a giant cell with tiny introns.</title>
        <authorList>
            <person name="Slabodnick M."/>
            <person name="Ruby J.G."/>
            <person name="Reiff S.B."/>
            <person name="Swart E.C."/>
            <person name="Gosai S."/>
            <person name="Prabakaran S."/>
            <person name="Witkowska E."/>
            <person name="Larue G.E."/>
            <person name="Fisher S."/>
            <person name="Freeman R.M."/>
            <person name="Gunawardena J."/>
            <person name="Chu W."/>
            <person name="Stover N.A."/>
            <person name="Gregory B.D."/>
            <person name="Nowacki M."/>
            <person name="Derisi J."/>
            <person name="Roy S.W."/>
            <person name="Marshall W.F."/>
            <person name="Sood P."/>
        </authorList>
    </citation>
    <scope>NUCLEOTIDE SEQUENCE [LARGE SCALE GENOMIC DNA]</scope>
    <source>
        <strain evidence="1">WM001</strain>
    </source>
</reference>
<protein>
    <submittedName>
        <fullName evidence="1">Uncharacterized protein</fullName>
    </submittedName>
</protein>
<dbReference type="AlphaFoldDB" id="A0A1R2B2V2"/>
<accession>A0A1R2B2V2</accession>
<dbReference type="Proteomes" id="UP000187209">
    <property type="component" value="Unassembled WGS sequence"/>
</dbReference>
<evidence type="ECO:0000313" key="1">
    <source>
        <dbReference type="EMBL" id="OMJ70950.1"/>
    </source>
</evidence>
<proteinExistence type="predicted"/>
<keyword evidence="2" id="KW-1185">Reference proteome</keyword>